<dbReference type="OrthoDB" id="3562657at2759"/>
<feature type="compositionally biased region" description="Acidic residues" evidence="1">
    <location>
        <begin position="278"/>
        <end position="290"/>
    </location>
</feature>
<feature type="compositionally biased region" description="Basic and acidic residues" evidence="1">
    <location>
        <begin position="106"/>
        <end position="115"/>
    </location>
</feature>
<feature type="compositionally biased region" description="Basic and acidic residues" evidence="1">
    <location>
        <begin position="36"/>
        <end position="46"/>
    </location>
</feature>
<evidence type="ECO:0000256" key="1">
    <source>
        <dbReference type="SAM" id="MobiDB-lite"/>
    </source>
</evidence>
<organism evidence="2 3">
    <name type="scientific">Bimuria novae-zelandiae CBS 107.79</name>
    <dbReference type="NCBI Taxonomy" id="1447943"/>
    <lineage>
        <taxon>Eukaryota</taxon>
        <taxon>Fungi</taxon>
        <taxon>Dikarya</taxon>
        <taxon>Ascomycota</taxon>
        <taxon>Pezizomycotina</taxon>
        <taxon>Dothideomycetes</taxon>
        <taxon>Pleosporomycetidae</taxon>
        <taxon>Pleosporales</taxon>
        <taxon>Massarineae</taxon>
        <taxon>Didymosphaeriaceae</taxon>
        <taxon>Bimuria</taxon>
    </lineage>
</organism>
<dbReference type="EMBL" id="ML976656">
    <property type="protein sequence ID" value="KAF1980118.1"/>
    <property type="molecule type" value="Genomic_DNA"/>
</dbReference>
<accession>A0A6A5VTP6</accession>
<evidence type="ECO:0000313" key="2">
    <source>
        <dbReference type="EMBL" id="KAF1980118.1"/>
    </source>
</evidence>
<proteinExistence type="predicted"/>
<protein>
    <submittedName>
        <fullName evidence="2">Uncharacterized protein</fullName>
    </submittedName>
</protein>
<reference evidence="2" key="1">
    <citation type="journal article" date="2020" name="Stud. Mycol.">
        <title>101 Dothideomycetes genomes: a test case for predicting lifestyles and emergence of pathogens.</title>
        <authorList>
            <person name="Haridas S."/>
            <person name="Albert R."/>
            <person name="Binder M."/>
            <person name="Bloem J."/>
            <person name="Labutti K."/>
            <person name="Salamov A."/>
            <person name="Andreopoulos B."/>
            <person name="Baker S."/>
            <person name="Barry K."/>
            <person name="Bills G."/>
            <person name="Bluhm B."/>
            <person name="Cannon C."/>
            <person name="Castanera R."/>
            <person name="Culley D."/>
            <person name="Daum C."/>
            <person name="Ezra D."/>
            <person name="Gonzalez J."/>
            <person name="Henrissat B."/>
            <person name="Kuo A."/>
            <person name="Liang C."/>
            <person name="Lipzen A."/>
            <person name="Lutzoni F."/>
            <person name="Magnuson J."/>
            <person name="Mondo S."/>
            <person name="Nolan M."/>
            <person name="Ohm R."/>
            <person name="Pangilinan J."/>
            <person name="Park H.-J."/>
            <person name="Ramirez L."/>
            <person name="Alfaro M."/>
            <person name="Sun H."/>
            <person name="Tritt A."/>
            <person name="Yoshinaga Y."/>
            <person name="Zwiers L.-H."/>
            <person name="Turgeon B."/>
            <person name="Goodwin S."/>
            <person name="Spatafora J."/>
            <person name="Crous P."/>
            <person name="Grigoriev I."/>
        </authorList>
    </citation>
    <scope>NUCLEOTIDE SEQUENCE</scope>
    <source>
        <strain evidence="2">CBS 107.79</strain>
    </source>
</reference>
<gene>
    <name evidence="2" type="ORF">BU23DRAFT_562539</name>
</gene>
<name>A0A6A5VTP6_9PLEO</name>
<dbReference type="AlphaFoldDB" id="A0A6A5VTP6"/>
<feature type="region of interest" description="Disordered" evidence="1">
    <location>
        <begin position="20"/>
        <end position="85"/>
    </location>
</feature>
<feature type="compositionally biased region" description="Basic and acidic residues" evidence="1">
    <location>
        <begin position="266"/>
        <end position="277"/>
    </location>
</feature>
<sequence>MASSCSTSLFAPSFPIKIVPYIPRAPTPKPKPKPKSKAESKAESKAITKMAEYSRGVGSSKDIKCNDDYRTPAGNDGSYAGQHGDLDAAGARAFSADDIESIHYNRSPAEDESRFGDVGVTDGPSAIRKRTRPSIMTISPAVALDVTLESALEDPRSSKRRRLAERQVENLILSPVATPKSTALPTPSGDVSRSRASNEPSLGPLDSDNERDGARTSRPSPSDLHDEEDGGDSAQGRSTGEELLHSLRGSISPSEKIEGEQDIGSDSERREEHREGGDGDVGESYEDERN</sequence>
<dbReference type="Proteomes" id="UP000800036">
    <property type="component" value="Unassembled WGS sequence"/>
</dbReference>
<evidence type="ECO:0000313" key="3">
    <source>
        <dbReference type="Proteomes" id="UP000800036"/>
    </source>
</evidence>
<feature type="compositionally biased region" description="Polar residues" evidence="1">
    <location>
        <begin position="179"/>
        <end position="200"/>
    </location>
</feature>
<feature type="region of interest" description="Disordered" evidence="1">
    <location>
        <begin position="148"/>
        <end position="290"/>
    </location>
</feature>
<feature type="region of interest" description="Disordered" evidence="1">
    <location>
        <begin position="106"/>
        <end position="135"/>
    </location>
</feature>
<keyword evidence="3" id="KW-1185">Reference proteome</keyword>
<feature type="compositionally biased region" description="Basic and acidic residues" evidence="1">
    <location>
        <begin position="61"/>
        <end position="70"/>
    </location>
</feature>